<keyword evidence="5" id="KW-0665">Pyrimidine biosynthesis</keyword>
<dbReference type="Gene3D" id="3.40.50.1370">
    <property type="entry name" value="Aspartate/ornithine carbamoyltransferase"/>
    <property type="match status" value="2"/>
</dbReference>
<dbReference type="GO" id="GO:0044205">
    <property type="term" value="P:'de novo' UMP biosynthetic process"/>
    <property type="evidence" value="ECO:0007669"/>
    <property type="project" value="UniProtKB-UniPathway"/>
</dbReference>
<evidence type="ECO:0000256" key="7">
    <source>
        <dbReference type="ARBA" id="ARBA00048859"/>
    </source>
</evidence>
<evidence type="ECO:0000256" key="5">
    <source>
        <dbReference type="ARBA" id="ARBA00022975"/>
    </source>
</evidence>
<sequence length="338" mass="37804">MDFIGANILSVSQFERGDIDRIFTVADTMVPYARREKVTRVLEGAILGNMFLEPSTRTRVSFGCAFNLLGGTVRETVGVSASAMAKGESLYDTARVLSGYSDVICMRHPQAGSVAEFAAASRVPVVNGGDGANEHPTQALLDLYTIRKELEGKGGSLDNFRIAMIGDLKYGRTVHSLCKLLCLFKNVQLVFVSPEELAMPPVVIEKLREAGHQVTVSDQLEQSIKAVDIVYSTRIQEERFESQEEADRYRGRFRLNRDIFTRHAEPNTVIMHPLPRDSRAEANELDPDLNEHPSLAIFRQTDNGLLVRMALFAMLLGVEDKVDQYARPITWQTRRNQI</sequence>
<protein>
    <recommendedName>
        <fullName evidence="3 8">Aspartate carbamoyltransferase</fullName>
        <ecNumber evidence="3 8">2.1.3.2</ecNumber>
    </recommendedName>
</protein>
<dbReference type="PANTHER" id="PTHR45753">
    <property type="entry name" value="ORNITHINE CARBAMOYLTRANSFERASE, MITOCHONDRIAL"/>
    <property type="match status" value="1"/>
</dbReference>
<dbReference type="InterPro" id="IPR006131">
    <property type="entry name" value="Asp_carbamoyltransf_Asp/Orn-bd"/>
</dbReference>
<keyword evidence="13" id="KW-1185">Reference proteome</keyword>
<dbReference type="OrthoDB" id="9774690at2"/>
<dbReference type="Pfam" id="PF02729">
    <property type="entry name" value="OTCace_N"/>
    <property type="match status" value="1"/>
</dbReference>
<gene>
    <name evidence="12" type="ORF">Mag101_04405</name>
</gene>
<evidence type="ECO:0000256" key="3">
    <source>
        <dbReference type="ARBA" id="ARBA00013008"/>
    </source>
</evidence>
<evidence type="ECO:0000256" key="1">
    <source>
        <dbReference type="ARBA" id="ARBA00004852"/>
    </source>
</evidence>
<name>A0A1Q2M2L6_9GAMM</name>
<dbReference type="PRINTS" id="PR00100">
    <property type="entry name" value="AOTCASE"/>
</dbReference>
<dbReference type="UniPathway" id="UPA00070">
    <property type="reaction ID" value="UER00116"/>
</dbReference>
<dbReference type="EC" id="2.1.3.2" evidence="3 8"/>
<dbReference type="InterPro" id="IPR006130">
    <property type="entry name" value="Asp/Orn_carbamoylTrfase"/>
</dbReference>
<proteinExistence type="inferred from homology"/>
<evidence type="ECO:0000313" key="12">
    <source>
        <dbReference type="EMBL" id="AQQ66965.1"/>
    </source>
</evidence>
<dbReference type="NCBIfam" id="NF006046">
    <property type="entry name" value="PRK08192.1"/>
    <property type="match status" value="1"/>
</dbReference>
<dbReference type="PRINTS" id="PR00101">
    <property type="entry name" value="ATCASE"/>
</dbReference>
<feature type="domain" description="Aspartate/ornithine carbamoyltransferase carbamoyl-P binding" evidence="11">
    <location>
        <begin position="7"/>
        <end position="147"/>
    </location>
</feature>
<dbReference type="InterPro" id="IPR002082">
    <property type="entry name" value="Asp_carbamoyltransf"/>
</dbReference>
<evidence type="ECO:0000259" key="11">
    <source>
        <dbReference type="Pfam" id="PF02729"/>
    </source>
</evidence>
<dbReference type="NCBIfam" id="TIGR00670">
    <property type="entry name" value="asp_carb_tr"/>
    <property type="match status" value="1"/>
</dbReference>
<reference evidence="12" key="1">
    <citation type="submission" date="2017-02" db="EMBL/GenBank/DDBJ databases">
        <title>Genome of Microbulbifer agarilyticus GP101.</title>
        <authorList>
            <person name="Jung J."/>
            <person name="Bae S.S."/>
            <person name="Baek K."/>
        </authorList>
    </citation>
    <scope>NUCLEOTIDE SEQUENCE [LARGE SCALE GENOMIC DNA]</scope>
    <source>
        <strain evidence="12">GP101</strain>
    </source>
</reference>
<evidence type="ECO:0000256" key="8">
    <source>
        <dbReference type="NCBIfam" id="TIGR00670"/>
    </source>
</evidence>
<dbReference type="RefSeq" id="WP_077401332.1">
    <property type="nucleotide sequence ID" value="NZ_CP019650.1"/>
</dbReference>
<dbReference type="KEGG" id="maga:Mag101_04405"/>
<dbReference type="GO" id="GO:0016597">
    <property type="term" value="F:amino acid binding"/>
    <property type="evidence" value="ECO:0007669"/>
    <property type="project" value="InterPro"/>
</dbReference>
<accession>A0A1Q2M2L6</accession>
<comment type="catalytic activity">
    <reaction evidence="7">
        <text>carbamoyl phosphate + L-aspartate = N-carbamoyl-L-aspartate + phosphate + H(+)</text>
        <dbReference type="Rhea" id="RHEA:20013"/>
        <dbReference type="ChEBI" id="CHEBI:15378"/>
        <dbReference type="ChEBI" id="CHEBI:29991"/>
        <dbReference type="ChEBI" id="CHEBI:32814"/>
        <dbReference type="ChEBI" id="CHEBI:43474"/>
        <dbReference type="ChEBI" id="CHEBI:58228"/>
        <dbReference type="EC" id="2.1.3.2"/>
    </reaction>
</comment>
<dbReference type="PROSITE" id="PS00097">
    <property type="entry name" value="CARBAMOYLTRANSFERASE"/>
    <property type="match status" value="1"/>
</dbReference>
<dbReference type="AlphaFoldDB" id="A0A1Q2M2L6"/>
<evidence type="ECO:0000256" key="4">
    <source>
        <dbReference type="ARBA" id="ARBA00022679"/>
    </source>
</evidence>
<evidence type="ECO:0000259" key="10">
    <source>
        <dbReference type="Pfam" id="PF00185"/>
    </source>
</evidence>
<dbReference type="NCBIfam" id="NF002032">
    <property type="entry name" value="PRK00856.1"/>
    <property type="match status" value="1"/>
</dbReference>
<dbReference type="Proteomes" id="UP000188219">
    <property type="component" value="Chromosome"/>
</dbReference>
<dbReference type="GO" id="GO:0004070">
    <property type="term" value="F:aspartate carbamoyltransferase activity"/>
    <property type="evidence" value="ECO:0007669"/>
    <property type="project" value="UniProtKB-UniRule"/>
</dbReference>
<dbReference type="SUPFAM" id="SSF53671">
    <property type="entry name" value="Aspartate/ornithine carbamoyltransferase"/>
    <property type="match status" value="1"/>
</dbReference>
<comment type="function">
    <text evidence="6">Catalyzes the condensation of carbamoyl phosphate and aspartate to form carbamoyl aspartate and inorganic phosphate, the committed step in the de novo pyrimidine nucleotide biosynthesis pathway.</text>
</comment>
<dbReference type="eggNOG" id="COG0540">
    <property type="taxonomic scope" value="Bacteria"/>
</dbReference>
<dbReference type="GO" id="GO:0005829">
    <property type="term" value="C:cytosol"/>
    <property type="evidence" value="ECO:0007669"/>
    <property type="project" value="TreeGrafter"/>
</dbReference>
<dbReference type="EMBL" id="CP019650">
    <property type="protein sequence ID" value="AQQ66965.1"/>
    <property type="molecule type" value="Genomic_DNA"/>
</dbReference>
<dbReference type="STRING" id="260552.Mag101_04405"/>
<evidence type="ECO:0000256" key="2">
    <source>
        <dbReference type="ARBA" id="ARBA00008896"/>
    </source>
</evidence>
<evidence type="ECO:0000313" key="13">
    <source>
        <dbReference type="Proteomes" id="UP000188219"/>
    </source>
</evidence>
<dbReference type="GO" id="GO:0006207">
    <property type="term" value="P:'de novo' pyrimidine nucleobase biosynthetic process"/>
    <property type="evidence" value="ECO:0007669"/>
    <property type="project" value="InterPro"/>
</dbReference>
<dbReference type="InterPro" id="IPR036901">
    <property type="entry name" value="Asp/Orn_carbamoylTrfase_sf"/>
</dbReference>
<dbReference type="Pfam" id="PF00185">
    <property type="entry name" value="OTCace"/>
    <property type="match status" value="1"/>
</dbReference>
<dbReference type="InterPro" id="IPR006132">
    <property type="entry name" value="Asp/Orn_carbamoyltranf_P-bd"/>
</dbReference>
<feature type="domain" description="Aspartate/ornithine carbamoyltransferase Asp/Orn-binding" evidence="10">
    <location>
        <begin position="159"/>
        <end position="315"/>
    </location>
</feature>
<dbReference type="PANTHER" id="PTHR45753:SF6">
    <property type="entry name" value="ASPARTATE CARBAMOYLTRANSFERASE"/>
    <property type="match status" value="1"/>
</dbReference>
<evidence type="ECO:0000256" key="6">
    <source>
        <dbReference type="ARBA" id="ARBA00043884"/>
    </source>
</evidence>
<dbReference type="FunFam" id="3.40.50.1370:FF:000002">
    <property type="entry name" value="Aspartate carbamoyltransferase 2"/>
    <property type="match status" value="1"/>
</dbReference>
<evidence type="ECO:0000256" key="9">
    <source>
        <dbReference type="RuleBase" id="RU003634"/>
    </source>
</evidence>
<comment type="pathway">
    <text evidence="1">Pyrimidine metabolism; UMP biosynthesis via de novo pathway; (S)-dihydroorotate from bicarbonate: step 2/3.</text>
</comment>
<dbReference type="GO" id="GO:0006520">
    <property type="term" value="P:amino acid metabolic process"/>
    <property type="evidence" value="ECO:0007669"/>
    <property type="project" value="InterPro"/>
</dbReference>
<comment type="similarity">
    <text evidence="2">Belongs to the aspartate/ornithine carbamoyltransferase superfamily. ATCase family.</text>
</comment>
<organism evidence="12 13">
    <name type="scientific">Microbulbifer agarilyticus</name>
    <dbReference type="NCBI Taxonomy" id="260552"/>
    <lineage>
        <taxon>Bacteria</taxon>
        <taxon>Pseudomonadati</taxon>
        <taxon>Pseudomonadota</taxon>
        <taxon>Gammaproteobacteria</taxon>
        <taxon>Cellvibrionales</taxon>
        <taxon>Microbulbiferaceae</taxon>
        <taxon>Microbulbifer</taxon>
    </lineage>
</organism>
<keyword evidence="4 9" id="KW-0808">Transferase</keyword>